<reference evidence="8" key="1">
    <citation type="submission" date="2021-01" db="EMBL/GenBank/DDBJ databases">
        <title>Draft genome sequence of Acholeplasmataceae bacterium strain Mahy22.</title>
        <authorList>
            <person name="Watanabe M."/>
            <person name="Kojima H."/>
            <person name="Fukui M."/>
        </authorList>
    </citation>
    <scope>NUCLEOTIDE SEQUENCE</scope>
    <source>
        <strain evidence="8">Mahy22</strain>
    </source>
</reference>
<keyword evidence="8" id="KW-0547">Nucleotide-binding</keyword>
<dbReference type="InterPro" id="IPR013849">
    <property type="entry name" value="DNA_helicase_Holl-junc_RuvA_I"/>
</dbReference>
<gene>
    <name evidence="6 8" type="primary">ruvA</name>
    <name evidence="8" type="ORF">MPAN_009420</name>
</gene>
<proteinExistence type="inferred from homology"/>
<keyword evidence="3 6" id="KW-0238">DNA-binding</keyword>
<sequence>MYAFVKGVVTLVKPSYIVIESYGVGYLVLSPTPYDYKIGEQAVCFTHHYVREDTNALYGFKSLESKELFVKLISVSGIGPKSALSILANDRIDEIIMAIEASDVKYLTKFPGIGPKSAQQIILDLKGKLVIDELELTPNQESDVSQALSALGYSKTEIRKVMKKIDLDLSVEQMIKEALKLLMK</sequence>
<dbReference type="GO" id="GO:0005524">
    <property type="term" value="F:ATP binding"/>
    <property type="evidence" value="ECO:0007669"/>
    <property type="project" value="InterPro"/>
</dbReference>
<evidence type="ECO:0000256" key="4">
    <source>
        <dbReference type="ARBA" id="ARBA00023172"/>
    </source>
</evidence>
<dbReference type="Gene3D" id="1.10.8.10">
    <property type="entry name" value="DNA helicase RuvA subunit, C-terminal domain"/>
    <property type="match status" value="1"/>
</dbReference>
<evidence type="ECO:0000256" key="6">
    <source>
        <dbReference type="HAMAP-Rule" id="MF_00031"/>
    </source>
</evidence>
<dbReference type="GO" id="GO:0009379">
    <property type="term" value="C:Holliday junction helicase complex"/>
    <property type="evidence" value="ECO:0007669"/>
    <property type="project" value="InterPro"/>
</dbReference>
<dbReference type="GO" id="GO:0000400">
    <property type="term" value="F:four-way junction DNA binding"/>
    <property type="evidence" value="ECO:0007669"/>
    <property type="project" value="UniProtKB-UniRule"/>
</dbReference>
<dbReference type="Pfam" id="PF07499">
    <property type="entry name" value="RuvA_C"/>
    <property type="match status" value="1"/>
</dbReference>
<dbReference type="AlphaFoldDB" id="A0A7U9XVW0"/>
<keyword evidence="8" id="KW-0378">Hydrolase</keyword>
<evidence type="ECO:0000313" key="9">
    <source>
        <dbReference type="Proteomes" id="UP000620133"/>
    </source>
</evidence>
<dbReference type="RefSeq" id="WP_176240101.1">
    <property type="nucleotide sequence ID" value="NZ_AP024412.1"/>
</dbReference>
<feature type="domain" description="Helix-hairpin-helix DNA-binding motif class 1" evidence="7">
    <location>
        <begin position="105"/>
        <end position="124"/>
    </location>
</feature>
<keyword evidence="5 6" id="KW-0234">DNA repair</keyword>
<dbReference type="SUPFAM" id="SSF47781">
    <property type="entry name" value="RuvA domain 2-like"/>
    <property type="match status" value="1"/>
</dbReference>
<dbReference type="Pfam" id="PF01330">
    <property type="entry name" value="RuvA_N"/>
    <property type="match status" value="1"/>
</dbReference>
<feature type="domain" description="Helix-hairpin-helix DNA-binding motif class 1" evidence="7">
    <location>
        <begin position="70"/>
        <end position="89"/>
    </location>
</feature>
<evidence type="ECO:0000256" key="3">
    <source>
        <dbReference type="ARBA" id="ARBA00023125"/>
    </source>
</evidence>
<dbReference type="CDD" id="cd14332">
    <property type="entry name" value="UBA_RuvA_C"/>
    <property type="match status" value="1"/>
</dbReference>
<dbReference type="Gene3D" id="1.10.150.20">
    <property type="entry name" value="5' to 3' exonuclease, C-terminal subdomain"/>
    <property type="match status" value="1"/>
</dbReference>
<keyword evidence="4 6" id="KW-0233">DNA recombination</keyword>
<dbReference type="SMART" id="SM00278">
    <property type="entry name" value="HhH1"/>
    <property type="match status" value="2"/>
</dbReference>
<dbReference type="InterPro" id="IPR010994">
    <property type="entry name" value="RuvA_2-like"/>
</dbReference>
<comment type="subunit">
    <text evidence="6">Homotetramer. Forms an RuvA(8)-RuvB(12)-Holliday junction (HJ) complex. HJ DNA is sandwiched between 2 RuvA tetramers; dsDNA enters through RuvA and exits via RuvB. An RuvB hexamer assembles on each DNA strand where it exits the tetramer. Each RuvB hexamer is contacted by two RuvA subunits (via domain III) on 2 adjacent RuvB subunits; this complex drives branch migration. In the full resolvosome a probable DNA-RuvA(4)-RuvB(12)-RuvC(2) complex forms which resolves the HJ.</text>
</comment>
<dbReference type="KEGG" id="manr:MPAN_009420"/>
<name>A0A7U9XVW0_9MOLU</name>
<dbReference type="InterPro" id="IPR011114">
    <property type="entry name" value="RuvA_C"/>
</dbReference>
<keyword evidence="8" id="KW-0067">ATP-binding</keyword>
<dbReference type="GO" id="GO:0009378">
    <property type="term" value="F:four-way junction helicase activity"/>
    <property type="evidence" value="ECO:0007669"/>
    <property type="project" value="InterPro"/>
</dbReference>
<dbReference type="GO" id="GO:0006281">
    <property type="term" value="P:DNA repair"/>
    <property type="evidence" value="ECO:0007669"/>
    <property type="project" value="UniProtKB-UniRule"/>
</dbReference>
<dbReference type="InterPro" id="IPR003583">
    <property type="entry name" value="Hlx-hairpin-Hlx_DNA-bd_motif"/>
</dbReference>
<dbReference type="GO" id="GO:0005737">
    <property type="term" value="C:cytoplasm"/>
    <property type="evidence" value="ECO:0007669"/>
    <property type="project" value="UniProtKB-SubCell"/>
</dbReference>
<keyword evidence="1 6" id="KW-0963">Cytoplasm</keyword>
<comment type="subcellular location">
    <subcellularLocation>
        <location evidence="6">Cytoplasm</location>
    </subcellularLocation>
</comment>
<dbReference type="SUPFAM" id="SSF50249">
    <property type="entry name" value="Nucleic acid-binding proteins"/>
    <property type="match status" value="1"/>
</dbReference>
<dbReference type="Proteomes" id="UP000620133">
    <property type="component" value="Chromosome"/>
</dbReference>
<evidence type="ECO:0000259" key="7">
    <source>
        <dbReference type="SMART" id="SM00278"/>
    </source>
</evidence>
<keyword evidence="2 6" id="KW-0227">DNA damage</keyword>
<dbReference type="HAMAP" id="MF_00031">
    <property type="entry name" value="DNA_HJ_migration_RuvA"/>
    <property type="match status" value="1"/>
</dbReference>
<dbReference type="Gene3D" id="2.40.50.140">
    <property type="entry name" value="Nucleic acid-binding proteins"/>
    <property type="match status" value="1"/>
</dbReference>
<protein>
    <recommendedName>
        <fullName evidence="6">Holliday junction branch migration complex subunit RuvA</fullName>
    </recommendedName>
</protein>
<dbReference type="InterPro" id="IPR036267">
    <property type="entry name" value="RuvA_C_sf"/>
</dbReference>
<dbReference type="SUPFAM" id="SSF46929">
    <property type="entry name" value="DNA helicase RuvA subunit, C-terminal domain"/>
    <property type="match status" value="1"/>
</dbReference>
<dbReference type="Pfam" id="PF14520">
    <property type="entry name" value="HHH_5"/>
    <property type="match status" value="1"/>
</dbReference>
<evidence type="ECO:0000256" key="1">
    <source>
        <dbReference type="ARBA" id="ARBA00022490"/>
    </source>
</evidence>
<dbReference type="GO" id="GO:0006310">
    <property type="term" value="P:DNA recombination"/>
    <property type="evidence" value="ECO:0007669"/>
    <property type="project" value="UniProtKB-UniRule"/>
</dbReference>
<comment type="function">
    <text evidence="6">The RuvA-RuvB-RuvC complex processes Holliday junction (HJ) DNA during genetic recombination and DNA repair, while the RuvA-RuvB complex plays an important role in the rescue of blocked DNA replication forks via replication fork reversal (RFR). RuvA specifically binds to HJ cruciform DNA, conferring on it an open structure. The RuvB hexamer acts as an ATP-dependent pump, pulling dsDNA into and through the RuvAB complex. HJ branch migration allows RuvC to scan DNA until it finds its consensus sequence, where it cleaves and resolves the cruciform DNA.</text>
</comment>
<comment type="caution">
    <text evidence="6">Lacks conserved residue(s) required for the propagation of feature annotation.</text>
</comment>
<comment type="similarity">
    <text evidence="6">Belongs to the RuvA family.</text>
</comment>
<dbReference type="NCBIfam" id="TIGR00084">
    <property type="entry name" value="ruvA"/>
    <property type="match status" value="1"/>
</dbReference>
<evidence type="ECO:0000256" key="5">
    <source>
        <dbReference type="ARBA" id="ARBA00023204"/>
    </source>
</evidence>
<accession>A0A7U9XVW0</accession>
<keyword evidence="8" id="KW-0347">Helicase</keyword>
<dbReference type="InterPro" id="IPR012340">
    <property type="entry name" value="NA-bd_OB-fold"/>
</dbReference>
<keyword evidence="9" id="KW-1185">Reference proteome</keyword>
<feature type="region of interest" description="Domain III" evidence="6">
    <location>
        <begin position="140"/>
        <end position="184"/>
    </location>
</feature>
<dbReference type="EMBL" id="AP024412">
    <property type="protein sequence ID" value="BCR36049.1"/>
    <property type="molecule type" value="Genomic_DNA"/>
</dbReference>
<comment type="domain">
    <text evidence="6">Has three domains with a flexible linker between the domains II and III and assumes an 'L' shape. Domain III is highly mobile and contacts RuvB.</text>
</comment>
<dbReference type="InterPro" id="IPR000085">
    <property type="entry name" value="RuvA"/>
</dbReference>
<organism evidence="8 9">
    <name type="scientific">Mariniplasma anaerobium</name>
    <dbReference type="NCBI Taxonomy" id="2735436"/>
    <lineage>
        <taxon>Bacteria</taxon>
        <taxon>Bacillati</taxon>
        <taxon>Mycoplasmatota</taxon>
        <taxon>Mollicutes</taxon>
        <taxon>Acholeplasmatales</taxon>
        <taxon>Acholeplasmataceae</taxon>
        <taxon>Mariniplasma</taxon>
    </lineage>
</organism>
<evidence type="ECO:0000256" key="2">
    <source>
        <dbReference type="ARBA" id="ARBA00022763"/>
    </source>
</evidence>
<dbReference type="GO" id="GO:0048476">
    <property type="term" value="C:Holliday junction resolvase complex"/>
    <property type="evidence" value="ECO:0007669"/>
    <property type="project" value="UniProtKB-UniRule"/>
</dbReference>
<evidence type="ECO:0000313" key="8">
    <source>
        <dbReference type="EMBL" id="BCR36049.1"/>
    </source>
</evidence>